<dbReference type="Pfam" id="PF12833">
    <property type="entry name" value="HTH_18"/>
    <property type="match status" value="1"/>
</dbReference>
<dbReference type="EC" id="3.1.1.61" evidence="11"/>
<dbReference type="InterPro" id="IPR051552">
    <property type="entry name" value="HptR"/>
</dbReference>
<dbReference type="Proteomes" id="UP000681526">
    <property type="component" value="Unassembled WGS sequence"/>
</dbReference>
<dbReference type="EMBL" id="CAJRAY010000009">
    <property type="protein sequence ID" value="CAG5078636.1"/>
    <property type="molecule type" value="Genomic_DNA"/>
</dbReference>
<dbReference type="SUPFAM" id="SSF46689">
    <property type="entry name" value="Homeodomain-like"/>
    <property type="match status" value="1"/>
</dbReference>
<keyword evidence="6" id="KW-0238">DNA-binding</keyword>
<reference evidence="11 12" key="1">
    <citation type="submission" date="2021-04" db="EMBL/GenBank/DDBJ databases">
        <authorList>
            <person name="Rakotoarivonina H."/>
        </authorList>
    </citation>
    <scope>NUCLEOTIDE SEQUENCE [LARGE SCALE GENOMIC DNA]</scope>
    <source>
        <strain evidence="11 12">XE</strain>
    </source>
</reference>
<evidence type="ECO:0000256" key="1">
    <source>
        <dbReference type="ARBA" id="ARBA00004496"/>
    </source>
</evidence>
<keyword evidence="3 8" id="KW-0597">Phosphoprotein</keyword>
<evidence type="ECO:0000313" key="12">
    <source>
        <dbReference type="Proteomes" id="UP000681526"/>
    </source>
</evidence>
<keyword evidence="7" id="KW-0804">Transcription</keyword>
<evidence type="ECO:0000256" key="5">
    <source>
        <dbReference type="ARBA" id="ARBA00023015"/>
    </source>
</evidence>
<dbReference type="GO" id="GO:0008984">
    <property type="term" value="F:protein-glutamate methylesterase activity"/>
    <property type="evidence" value="ECO:0007669"/>
    <property type="project" value="UniProtKB-EC"/>
</dbReference>
<dbReference type="SUPFAM" id="SSF52172">
    <property type="entry name" value="CheY-like"/>
    <property type="match status" value="1"/>
</dbReference>
<evidence type="ECO:0000256" key="6">
    <source>
        <dbReference type="ARBA" id="ARBA00023125"/>
    </source>
</evidence>
<evidence type="ECO:0000256" key="2">
    <source>
        <dbReference type="ARBA" id="ARBA00022490"/>
    </source>
</evidence>
<proteinExistence type="predicted"/>
<dbReference type="InterPro" id="IPR018060">
    <property type="entry name" value="HTH_AraC"/>
</dbReference>
<dbReference type="CDD" id="cd17536">
    <property type="entry name" value="REC_YesN-like"/>
    <property type="match status" value="1"/>
</dbReference>
<dbReference type="PANTHER" id="PTHR42713:SF3">
    <property type="entry name" value="TRANSCRIPTIONAL REGULATORY PROTEIN HPTR"/>
    <property type="match status" value="1"/>
</dbReference>
<dbReference type="Pfam" id="PF00072">
    <property type="entry name" value="Response_reg"/>
    <property type="match status" value="1"/>
</dbReference>
<organism evidence="11 12">
    <name type="scientific">Thermobacillus xylanilyticus</name>
    <dbReference type="NCBI Taxonomy" id="76633"/>
    <lineage>
        <taxon>Bacteria</taxon>
        <taxon>Bacillati</taxon>
        <taxon>Bacillota</taxon>
        <taxon>Bacilli</taxon>
        <taxon>Bacillales</taxon>
        <taxon>Paenibacillaceae</taxon>
        <taxon>Thermobacillus</taxon>
    </lineage>
</organism>
<comment type="caution">
    <text evidence="11">The sequence shown here is derived from an EMBL/GenBank/DDBJ whole genome shotgun (WGS) entry which is preliminary data.</text>
</comment>
<protein>
    <submittedName>
        <fullName evidence="11">Chemotaxis response regulator protein-glutamate methylesterase of group 3 operon</fullName>
        <ecNumber evidence="11">3.1.1.61</ecNumber>
    </submittedName>
</protein>
<keyword evidence="11" id="KW-0378">Hydrolase</keyword>
<sequence>MYSVLLVDDERIILEGLAVVVEWERHGTALAGKAKNGAEALEMIREIRPDIVITDLKMPNMNGLELIAAVREAYPDIVFVILSGYDEFEYAQRAMQYGVRHYLLKPCGEQEIMDTLDRVVAELRTAEERKRYTQGIRAQFEKMKPQLRQQLLKEFLTNKTYGMKEWESCRSIFGLPAEGARVRLILFEPDAASAPEYEQLFALQNISSELIGECAPVHLDAAIGDRVAVLCDAAPLERLMPVIGNVQRVYQAYYGIETTAAVSDEADVGSLRRLYKETLESLSGRFYLGGGSIITRADTPQPANMLDLPDAEELARAVRSGSAAEAESLLSDCFRRLKDMRLDVQVAKTYLAELYMVLIRQAPQDRLSGYFERAVSFLASETLGQMERFVLDIAREIASSYYDANLQHRSELVRRMIACIQERLGDETLTLGRLASEVFFMNADYLGRLFRKETGERFSNYLLAARIERAKRLIAESGQSSLRIGAIAEAVGFGNNPQYFSQVFKKHTGLTPTEFKRKTSEN</sequence>
<feature type="domain" description="HTH araC/xylS-type" evidence="9">
    <location>
        <begin position="414"/>
        <end position="518"/>
    </location>
</feature>
<evidence type="ECO:0000259" key="10">
    <source>
        <dbReference type="PROSITE" id="PS50110"/>
    </source>
</evidence>
<dbReference type="PROSITE" id="PS50110">
    <property type="entry name" value="RESPONSE_REGULATORY"/>
    <property type="match status" value="1"/>
</dbReference>
<dbReference type="SMART" id="SM00448">
    <property type="entry name" value="REC"/>
    <property type="match status" value="1"/>
</dbReference>
<name>A0ABM8V089_THEXY</name>
<dbReference type="Gene3D" id="1.10.10.60">
    <property type="entry name" value="Homeodomain-like"/>
    <property type="match status" value="2"/>
</dbReference>
<feature type="domain" description="Response regulatory" evidence="10">
    <location>
        <begin position="3"/>
        <end position="120"/>
    </location>
</feature>
<evidence type="ECO:0000313" key="11">
    <source>
        <dbReference type="EMBL" id="CAG5078636.1"/>
    </source>
</evidence>
<dbReference type="Gene3D" id="3.40.50.2300">
    <property type="match status" value="1"/>
</dbReference>
<evidence type="ECO:0000259" key="9">
    <source>
        <dbReference type="PROSITE" id="PS01124"/>
    </source>
</evidence>
<evidence type="ECO:0000256" key="3">
    <source>
        <dbReference type="ARBA" id="ARBA00022553"/>
    </source>
</evidence>
<dbReference type="SMART" id="SM00342">
    <property type="entry name" value="HTH_ARAC"/>
    <property type="match status" value="1"/>
</dbReference>
<keyword evidence="5" id="KW-0805">Transcription regulation</keyword>
<dbReference type="RefSeq" id="WP_213483317.1">
    <property type="nucleotide sequence ID" value="NZ_CAJRAY010000009.1"/>
</dbReference>
<dbReference type="InterPro" id="IPR001789">
    <property type="entry name" value="Sig_transdc_resp-reg_receiver"/>
</dbReference>
<dbReference type="InterPro" id="IPR011006">
    <property type="entry name" value="CheY-like_superfamily"/>
</dbReference>
<evidence type="ECO:0000256" key="8">
    <source>
        <dbReference type="PROSITE-ProRule" id="PRU00169"/>
    </source>
</evidence>
<evidence type="ECO:0000256" key="4">
    <source>
        <dbReference type="ARBA" id="ARBA00023012"/>
    </source>
</evidence>
<dbReference type="PROSITE" id="PS01124">
    <property type="entry name" value="HTH_ARAC_FAMILY_2"/>
    <property type="match status" value="1"/>
</dbReference>
<keyword evidence="12" id="KW-1185">Reference proteome</keyword>
<feature type="modified residue" description="4-aspartylphosphate" evidence="8">
    <location>
        <position position="55"/>
    </location>
</feature>
<dbReference type="PANTHER" id="PTHR42713">
    <property type="entry name" value="HISTIDINE KINASE-RELATED"/>
    <property type="match status" value="1"/>
</dbReference>
<comment type="subcellular location">
    <subcellularLocation>
        <location evidence="1">Cytoplasm</location>
    </subcellularLocation>
</comment>
<keyword evidence="2" id="KW-0963">Cytoplasm</keyword>
<dbReference type="InterPro" id="IPR009057">
    <property type="entry name" value="Homeodomain-like_sf"/>
</dbReference>
<accession>A0ABM8V089</accession>
<keyword evidence="4" id="KW-0902">Two-component regulatory system</keyword>
<gene>
    <name evidence="11" type="primary">txxe 710-yesN7</name>
    <name evidence="11" type="ORF">TXXE_02440</name>
</gene>
<evidence type="ECO:0000256" key="7">
    <source>
        <dbReference type="ARBA" id="ARBA00023163"/>
    </source>
</evidence>